<comment type="caution">
    <text evidence="1">The sequence shown here is derived from an EMBL/GenBank/DDBJ whole genome shotgun (WGS) entry which is preliminary data.</text>
</comment>
<proteinExistence type="predicted"/>
<protein>
    <submittedName>
        <fullName evidence="1">Uncharacterized protein</fullName>
    </submittedName>
</protein>
<name>A0ACB9L678_BAUVA</name>
<evidence type="ECO:0000313" key="2">
    <source>
        <dbReference type="Proteomes" id="UP000828941"/>
    </source>
</evidence>
<accession>A0ACB9L678</accession>
<organism evidence="1 2">
    <name type="scientific">Bauhinia variegata</name>
    <name type="common">Purple orchid tree</name>
    <name type="synonym">Phanera variegata</name>
    <dbReference type="NCBI Taxonomy" id="167791"/>
    <lineage>
        <taxon>Eukaryota</taxon>
        <taxon>Viridiplantae</taxon>
        <taxon>Streptophyta</taxon>
        <taxon>Embryophyta</taxon>
        <taxon>Tracheophyta</taxon>
        <taxon>Spermatophyta</taxon>
        <taxon>Magnoliopsida</taxon>
        <taxon>eudicotyledons</taxon>
        <taxon>Gunneridae</taxon>
        <taxon>Pentapetalae</taxon>
        <taxon>rosids</taxon>
        <taxon>fabids</taxon>
        <taxon>Fabales</taxon>
        <taxon>Fabaceae</taxon>
        <taxon>Cercidoideae</taxon>
        <taxon>Cercideae</taxon>
        <taxon>Bauhiniinae</taxon>
        <taxon>Bauhinia</taxon>
    </lineage>
</organism>
<dbReference type="Proteomes" id="UP000828941">
    <property type="component" value="Chromosome 12"/>
</dbReference>
<evidence type="ECO:0000313" key="1">
    <source>
        <dbReference type="EMBL" id="KAI4305209.1"/>
    </source>
</evidence>
<sequence length="224" mass="24471">MKQYVESMGIEDDRVKAKQELQRRGVKNVDEAIVVAESLTEFERGKGDKSDTSKPKSSKPCQGKDWGDKGKGVSKYDDRGSDGKSLQKKQPEKKSYSGPLSCYVCKGPHRMKDCPELGSLAAMVEEKEKYEEPPGTKLSSLRLLNTIKAKPSSKSEGLMYVNAKLNGKPVSVMVDTGATHNFITPEEATRIGLNVAQGGGWVKTMNSSPKQFNGIARGVELCLP</sequence>
<gene>
    <name evidence="1" type="ORF">L6164_028590</name>
</gene>
<dbReference type="EMBL" id="CM039437">
    <property type="protein sequence ID" value="KAI4305209.1"/>
    <property type="molecule type" value="Genomic_DNA"/>
</dbReference>
<reference evidence="1 2" key="1">
    <citation type="journal article" date="2022" name="DNA Res.">
        <title>Chromosomal-level genome assembly of the orchid tree Bauhinia variegata (Leguminosae; Cercidoideae) supports the allotetraploid origin hypothesis of Bauhinia.</title>
        <authorList>
            <person name="Zhong Y."/>
            <person name="Chen Y."/>
            <person name="Zheng D."/>
            <person name="Pang J."/>
            <person name="Liu Y."/>
            <person name="Luo S."/>
            <person name="Meng S."/>
            <person name="Qian L."/>
            <person name="Wei D."/>
            <person name="Dai S."/>
            <person name="Zhou R."/>
        </authorList>
    </citation>
    <scope>NUCLEOTIDE SEQUENCE [LARGE SCALE GENOMIC DNA]</scope>
    <source>
        <strain evidence="1">BV-YZ2020</strain>
    </source>
</reference>
<keyword evidence="2" id="KW-1185">Reference proteome</keyword>